<proteinExistence type="predicted"/>
<evidence type="ECO:0000313" key="3">
    <source>
        <dbReference type="WBParaSite" id="L893_g32342.t1"/>
    </source>
</evidence>
<name>A0A1I8A2G5_9BILA</name>
<organism evidence="2 3">
    <name type="scientific">Steinernema glaseri</name>
    <dbReference type="NCBI Taxonomy" id="37863"/>
    <lineage>
        <taxon>Eukaryota</taxon>
        <taxon>Metazoa</taxon>
        <taxon>Ecdysozoa</taxon>
        <taxon>Nematoda</taxon>
        <taxon>Chromadorea</taxon>
        <taxon>Rhabditida</taxon>
        <taxon>Tylenchina</taxon>
        <taxon>Panagrolaimomorpha</taxon>
        <taxon>Strongyloidoidea</taxon>
        <taxon>Steinernematidae</taxon>
        <taxon>Steinernema</taxon>
    </lineage>
</organism>
<feature type="compositionally biased region" description="Basic and acidic residues" evidence="1">
    <location>
        <begin position="108"/>
        <end position="119"/>
    </location>
</feature>
<dbReference type="AlphaFoldDB" id="A0A1I8A2G5"/>
<accession>A0A1I8A2G5</accession>
<reference evidence="3" key="1">
    <citation type="submission" date="2016-11" db="UniProtKB">
        <authorList>
            <consortium name="WormBaseParasite"/>
        </authorList>
    </citation>
    <scope>IDENTIFICATION</scope>
</reference>
<dbReference type="Proteomes" id="UP000095287">
    <property type="component" value="Unplaced"/>
</dbReference>
<feature type="region of interest" description="Disordered" evidence="1">
    <location>
        <begin position="92"/>
        <end position="119"/>
    </location>
</feature>
<protein>
    <submittedName>
        <fullName evidence="3">LysM domain-containing protein</fullName>
    </submittedName>
</protein>
<sequence>MDDYHDERSFLCGYRRCRGYGSTNDLNSPSTSALKYSELVRHEVSAQDTLRGIVVRYSSNMYELKRINRLWSDESLHCKTHIFVPLYGSSENGSTVGTPPPTMKSCQKRSETSGMKKRESINDLESMKEIFRRIDSNMKVTKKQVRRMEKSFDDSVCD</sequence>
<dbReference type="WBParaSite" id="L893_g32342.t1">
    <property type="protein sequence ID" value="L893_g32342.t1"/>
    <property type="gene ID" value="L893_g32342"/>
</dbReference>
<dbReference type="InterPro" id="IPR036779">
    <property type="entry name" value="LysM_dom_sf"/>
</dbReference>
<dbReference type="SUPFAM" id="SSF54106">
    <property type="entry name" value="LysM domain"/>
    <property type="match status" value="1"/>
</dbReference>
<evidence type="ECO:0000313" key="2">
    <source>
        <dbReference type="Proteomes" id="UP000095287"/>
    </source>
</evidence>
<evidence type="ECO:0000256" key="1">
    <source>
        <dbReference type="SAM" id="MobiDB-lite"/>
    </source>
</evidence>
<dbReference type="PANTHER" id="PTHR20932">
    <property type="entry name" value="LYSM AND PUTATIVE PEPTIDOGLYCAN-BINDING DOMAIN-CONTAINING PROTEIN"/>
    <property type="match status" value="1"/>
</dbReference>
<dbReference type="PANTHER" id="PTHR20932:SF8">
    <property type="entry name" value="LD22649P"/>
    <property type="match status" value="1"/>
</dbReference>
<dbReference type="InterPro" id="IPR045030">
    <property type="entry name" value="LYSM1-4"/>
</dbReference>
<keyword evidence="2" id="KW-1185">Reference proteome</keyword>
<dbReference type="Gene3D" id="3.10.350.10">
    <property type="entry name" value="LysM domain"/>
    <property type="match status" value="1"/>
</dbReference>